<dbReference type="EMBL" id="JAKZGS010000001">
    <property type="protein sequence ID" value="MCH7396601.1"/>
    <property type="molecule type" value="Genomic_DNA"/>
</dbReference>
<dbReference type="RefSeq" id="WP_241273122.1">
    <property type="nucleotide sequence ID" value="NZ_JAKZGS010000001.1"/>
</dbReference>
<keyword evidence="2" id="KW-1185">Reference proteome</keyword>
<dbReference type="Pfam" id="PF17170">
    <property type="entry name" value="DUF5128"/>
    <property type="match status" value="1"/>
</dbReference>
<evidence type="ECO:0000313" key="2">
    <source>
        <dbReference type="Proteomes" id="UP001165488"/>
    </source>
</evidence>
<evidence type="ECO:0000313" key="1">
    <source>
        <dbReference type="EMBL" id="MCH7396601.1"/>
    </source>
</evidence>
<name>A0ABS9UJ01_9BACT</name>
<organism evidence="1 2">
    <name type="scientific">Belliella calami</name>
    <dbReference type="NCBI Taxonomy" id="2923436"/>
    <lineage>
        <taxon>Bacteria</taxon>
        <taxon>Pseudomonadati</taxon>
        <taxon>Bacteroidota</taxon>
        <taxon>Cytophagia</taxon>
        <taxon>Cytophagales</taxon>
        <taxon>Cyclobacteriaceae</taxon>
        <taxon>Belliella</taxon>
    </lineage>
</organism>
<sequence length="389" mass="45265">MSKYLNILIAILVISCNSTEITKSMVDTKTFVLDPTENNKIPISEVIEEVIFLPLETTNESLIGDIHSVKYFNNKYFIQDRDKVLCFNADGTFLSKLGSFGSGPDQYSSCDQFIIDEINGYLMINNQRTGMELLMYDSTLQFLSKRKYNDPLESIIPIDGKGFCFYFGNRNSESHKHYVKTLDNDLNFKDNFIEKSFTIDHSITSPFHGSYSYQNKAYVYPMFENVIYEVDMEGYSLKYRFDFGNYTITEEFLKSIEGLSSRDQMFALKESKYIYNIDRIFESDRWIYFQYYSGTEGMHTVLFNKELDKIYDTRGFTHMPDFGMMSLMYGMDGDDIYYTLDPNLLHGTSEEAVNFQKFILSKNEPIRKLKDKTENGDNPILVIAKLKSN</sequence>
<accession>A0ABS9UJ01</accession>
<gene>
    <name evidence="1" type="ORF">MM236_01325</name>
</gene>
<comment type="caution">
    <text evidence="1">The sequence shown here is derived from an EMBL/GenBank/DDBJ whole genome shotgun (WGS) entry which is preliminary data.</text>
</comment>
<dbReference type="PROSITE" id="PS51257">
    <property type="entry name" value="PROKAR_LIPOPROTEIN"/>
    <property type="match status" value="1"/>
</dbReference>
<reference evidence="1" key="1">
    <citation type="submission" date="2022-03" db="EMBL/GenBank/DDBJ databases">
        <title>De novo assembled genomes of Belliella spp. (Cyclobacteriaceae) strains.</title>
        <authorList>
            <person name="Szabo A."/>
            <person name="Korponai K."/>
            <person name="Felfoldi T."/>
        </authorList>
    </citation>
    <scope>NUCLEOTIDE SEQUENCE</scope>
    <source>
        <strain evidence="1">DSM 107340</strain>
    </source>
</reference>
<protein>
    <submittedName>
        <fullName evidence="1">6-bladed beta-propeller</fullName>
    </submittedName>
</protein>
<proteinExistence type="predicted"/>
<dbReference type="Proteomes" id="UP001165488">
    <property type="component" value="Unassembled WGS sequence"/>
</dbReference>